<dbReference type="RefSeq" id="WP_323447443.1">
    <property type="nucleotide sequence ID" value="NZ_BSBI01000005.1"/>
</dbReference>
<organism evidence="2 3">
    <name type="scientific">Streptomyces yaizuensis</name>
    <dbReference type="NCBI Taxonomy" id="2989713"/>
    <lineage>
        <taxon>Bacteria</taxon>
        <taxon>Bacillati</taxon>
        <taxon>Actinomycetota</taxon>
        <taxon>Actinomycetes</taxon>
        <taxon>Kitasatosporales</taxon>
        <taxon>Streptomycetaceae</taxon>
        <taxon>Streptomyces</taxon>
    </lineage>
</organism>
<proteinExistence type="predicted"/>
<dbReference type="Pfam" id="PF13432">
    <property type="entry name" value="TPR_16"/>
    <property type="match status" value="2"/>
</dbReference>
<dbReference type="InterPro" id="IPR011990">
    <property type="entry name" value="TPR-like_helical_dom_sf"/>
</dbReference>
<sequence length="437" mass="48614">MPRIDVPSTFIGWLYRPYFDFGEWEADGNSAVEGLSLAIRSLVEESDAYPRVHGISPPSVRRGIVRHAMLPEYLLDDPAELAPDLRTPAWRALCGQLADYAGLDRRARLRVLWALHRAGLHAAVLRHEHGPAPRSGTRLDDDTAALAFMRGQALYAQAIDGGPASAAVAELRGVRERARPGSWAHVEATYLLSSICVKMLDDVPGFRRHLERHARSVDASDAVGHERHKLLSRYHRIAALAPQLAGDHAAMSREMDRAEHFCALMRRDDSATRAEWGLLRYALLESRTKEMFVLGDFERAEQYALSLTEHMPAEPRALLTLGQVHVERENIPEAAKAYRKAALLGPQITHVAQFMLGQCLEHLGDMDAARLAYAQAAASDPLGISTLQLLDRDEVAGEESPLRRWADRRGAFLREERNAVHGARGYRAYEGKLGSAR</sequence>
<keyword evidence="1" id="KW-0802">TPR repeat</keyword>
<evidence type="ECO:0000313" key="3">
    <source>
        <dbReference type="Proteomes" id="UP001291653"/>
    </source>
</evidence>
<gene>
    <name evidence="2" type="ORF">SYYSPA8_13785</name>
</gene>
<dbReference type="SUPFAM" id="SSF48452">
    <property type="entry name" value="TPR-like"/>
    <property type="match status" value="1"/>
</dbReference>
<reference evidence="2 3" key="1">
    <citation type="submission" date="2022-10" db="EMBL/GenBank/DDBJ databases">
        <title>Draft genome sequence of Streptomyces sp. YSPA8.</title>
        <authorList>
            <person name="Moriuchi R."/>
            <person name="Dohra H."/>
            <person name="Yamamura H."/>
            <person name="Kodani S."/>
        </authorList>
    </citation>
    <scope>NUCLEOTIDE SEQUENCE [LARGE SCALE GENOMIC DNA]</scope>
    <source>
        <strain evidence="2 3">YSPA8</strain>
    </source>
</reference>
<dbReference type="PROSITE" id="PS50005">
    <property type="entry name" value="TPR"/>
    <property type="match status" value="1"/>
</dbReference>
<dbReference type="Proteomes" id="UP001291653">
    <property type="component" value="Unassembled WGS sequence"/>
</dbReference>
<comment type="caution">
    <text evidence="2">The sequence shown here is derived from an EMBL/GenBank/DDBJ whole genome shotgun (WGS) entry which is preliminary data.</text>
</comment>
<dbReference type="SMART" id="SM00028">
    <property type="entry name" value="TPR"/>
    <property type="match status" value="2"/>
</dbReference>
<dbReference type="InterPro" id="IPR019734">
    <property type="entry name" value="TPR_rpt"/>
</dbReference>
<feature type="repeat" description="TPR" evidence="1">
    <location>
        <begin position="315"/>
        <end position="348"/>
    </location>
</feature>
<evidence type="ECO:0000256" key="1">
    <source>
        <dbReference type="PROSITE-ProRule" id="PRU00339"/>
    </source>
</evidence>
<dbReference type="EMBL" id="BSBI01000005">
    <property type="protein sequence ID" value="GLF95376.1"/>
    <property type="molecule type" value="Genomic_DNA"/>
</dbReference>
<keyword evidence="3" id="KW-1185">Reference proteome</keyword>
<accession>A0ABQ5NZI5</accession>
<evidence type="ECO:0000313" key="2">
    <source>
        <dbReference type="EMBL" id="GLF95376.1"/>
    </source>
</evidence>
<dbReference type="Gene3D" id="1.25.40.10">
    <property type="entry name" value="Tetratricopeptide repeat domain"/>
    <property type="match status" value="1"/>
</dbReference>
<name>A0ABQ5NZI5_9ACTN</name>
<protein>
    <submittedName>
        <fullName evidence="2">Tetratricopeptide repeat protein</fullName>
    </submittedName>
</protein>